<dbReference type="Proteomes" id="UP000437446">
    <property type="component" value="Unassembled WGS sequence"/>
</dbReference>
<name>A0A7K1HAR0_9BACT</name>
<comment type="caution">
    <text evidence="1">The sequence shown here is derived from an EMBL/GenBank/DDBJ whole genome shotgun (WGS) entry which is preliminary data.</text>
</comment>
<sequence length="320" mass="37437">MTKKDAMDYFINNSPERGAIFYKNNRAKYPFLDQLYMDSIYPAIESCSYYELKNIYITLKDSPVAESVKSIMDISKSTLQEALFEELTQNMQLEQKIFKEEILPIMEIGLDSIIHDDVKKMTDEYAGGFLNYKKLYFFVGKDFDDFKKLWMKYVDNNKYSNYINSMSTNYLNIICTNKQEYLQDITGRNVKQKFDLKIKEKEFKISDDIVNYVKEFTSKEKKEMTNDAIKDWIAPVAIGLLTGGTGAALYEIGSTGYDVKVTIDDIKEQKMDSNDMLMYICEDDIHNQIKEKYLSEHIQQVLNKIIDINQRTYNLIVLVL</sequence>
<evidence type="ECO:0000313" key="1">
    <source>
        <dbReference type="EMBL" id="MTU28148.1"/>
    </source>
</evidence>
<dbReference type="RefSeq" id="WP_129943372.1">
    <property type="nucleotide sequence ID" value="NZ_RCYQ01000004.1"/>
</dbReference>
<dbReference type="EMBL" id="WNCR01000001">
    <property type="protein sequence ID" value="MTU28148.1"/>
    <property type="molecule type" value="Genomic_DNA"/>
</dbReference>
<proteinExistence type="predicted"/>
<reference evidence="1 2" key="1">
    <citation type="journal article" date="2019" name="Nat. Med.">
        <title>A library of human gut bacterial isolates paired with longitudinal multiomics data enables mechanistic microbiome research.</title>
        <authorList>
            <person name="Poyet M."/>
            <person name="Groussin M."/>
            <person name="Gibbons S.M."/>
            <person name="Avila-Pacheco J."/>
            <person name="Jiang X."/>
            <person name="Kearney S.M."/>
            <person name="Perrotta A.R."/>
            <person name="Berdy B."/>
            <person name="Zhao S."/>
            <person name="Lieberman T.D."/>
            <person name="Swanson P.K."/>
            <person name="Smith M."/>
            <person name="Roesemann S."/>
            <person name="Alexander J.E."/>
            <person name="Rich S.A."/>
            <person name="Livny J."/>
            <person name="Vlamakis H."/>
            <person name="Clish C."/>
            <person name="Bullock K."/>
            <person name="Deik A."/>
            <person name="Scott J."/>
            <person name="Pierce K.A."/>
            <person name="Xavier R.J."/>
            <person name="Alm E.J."/>
        </authorList>
    </citation>
    <scope>NUCLEOTIDE SEQUENCE [LARGE SCALE GENOMIC DNA]</scope>
    <source>
        <strain evidence="1 2">BIOML-A25</strain>
    </source>
</reference>
<gene>
    <name evidence="1" type="ORF">GMD66_02720</name>
</gene>
<protein>
    <submittedName>
        <fullName evidence="1">Uncharacterized protein</fullName>
    </submittedName>
</protein>
<accession>A0A7K1HAR0</accession>
<organism evidence="1 2">
    <name type="scientific">Parabacteroides merdae</name>
    <dbReference type="NCBI Taxonomy" id="46503"/>
    <lineage>
        <taxon>Bacteria</taxon>
        <taxon>Pseudomonadati</taxon>
        <taxon>Bacteroidota</taxon>
        <taxon>Bacteroidia</taxon>
        <taxon>Bacteroidales</taxon>
        <taxon>Tannerellaceae</taxon>
        <taxon>Parabacteroides</taxon>
    </lineage>
</organism>
<dbReference type="AlphaFoldDB" id="A0A7K1HAR0"/>
<evidence type="ECO:0000313" key="2">
    <source>
        <dbReference type="Proteomes" id="UP000437446"/>
    </source>
</evidence>